<evidence type="ECO:0000256" key="7">
    <source>
        <dbReference type="ARBA" id="ARBA00023237"/>
    </source>
</evidence>
<dbReference type="RefSeq" id="WP_115153989.1">
    <property type="nucleotide sequence ID" value="NZ_UGTJ01000001.1"/>
</dbReference>
<dbReference type="InterPro" id="IPR011662">
    <property type="entry name" value="Secretin/TonB_short_N"/>
</dbReference>
<evidence type="ECO:0000313" key="11">
    <source>
        <dbReference type="Proteomes" id="UP000255283"/>
    </source>
</evidence>
<gene>
    <name evidence="10" type="ORF">NCTC13063_01921</name>
</gene>
<dbReference type="Gene3D" id="2.60.40.1120">
    <property type="entry name" value="Carboxypeptidase-like, regulatory domain"/>
    <property type="match status" value="1"/>
</dbReference>
<dbReference type="Gene3D" id="2.40.170.20">
    <property type="entry name" value="TonB-dependent receptor, beta-barrel domain"/>
    <property type="match status" value="1"/>
</dbReference>
<accession>A0AAQ1UJQ2</accession>
<feature type="chain" id="PRO_5042913718" evidence="8">
    <location>
        <begin position="24"/>
        <end position="880"/>
    </location>
</feature>
<keyword evidence="6" id="KW-0472">Membrane</keyword>
<proteinExistence type="predicted"/>
<evidence type="ECO:0000313" key="10">
    <source>
        <dbReference type="EMBL" id="SUB80630.1"/>
    </source>
</evidence>
<dbReference type="AlphaFoldDB" id="A0AAQ1UJQ2"/>
<dbReference type="SUPFAM" id="SSF56935">
    <property type="entry name" value="Porins"/>
    <property type="match status" value="1"/>
</dbReference>
<dbReference type="SUPFAM" id="SSF49464">
    <property type="entry name" value="Carboxypeptidase regulatory domain-like"/>
    <property type="match status" value="1"/>
</dbReference>
<evidence type="ECO:0000256" key="2">
    <source>
        <dbReference type="ARBA" id="ARBA00022448"/>
    </source>
</evidence>
<feature type="signal peptide" evidence="8">
    <location>
        <begin position="1"/>
        <end position="23"/>
    </location>
</feature>
<dbReference type="SMART" id="SM00965">
    <property type="entry name" value="STN"/>
    <property type="match status" value="1"/>
</dbReference>
<evidence type="ECO:0000256" key="5">
    <source>
        <dbReference type="ARBA" id="ARBA00022729"/>
    </source>
</evidence>
<evidence type="ECO:0000256" key="3">
    <source>
        <dbReference type="ARBA" id="ARBA00022452"/>
    </source>
</evidence>
<organism evidence="10 11">
    <name type="scientific">Segatella buccae</name>
    <dbReference type="NCBI Taxonomy" id="28126"/>
    <lineage>
        <taxon>Bacteria</taxon>
        <taxon>Pseudomonadati</taxon>
        <taxon>Bacteroidota</taxon>
        <taxon>Bacteroidia</taxon>
        <taxon>Bacteroidales</taxon>
        <taxon>Prevotellaceae</taxon>
        <taxon>Segatella</taxon>
    </lineage>
</organism>
<keyword evidence="5 8" id="KW-0732">Signal</keyword>
<dbReference type="GO" id="GO:0009279">
    <property type="term" value="C:cell outer membrane"/>
    <property type="evidence" value="ECO:0007669"/>
    <property type="project" value="UniProtKB-SubCell"/>
</dbReference>
<evidence type="ECO:0000256" key="6">
    <source>
        <dbReference type="ARBA" id="ARBA00023136"/>
    </source>
</evidence>
<protein>
    <submittedName>
        <fullName evidence="10">Outer membrane cobalamin receptor protein</fullName>
    </submittedName>
</protein>
<keyword evidence="2" id="KW-0813">Transport</keyword>
<dbReference type="Proteomes" id="UP000255283">
    <property type="component" value="Unassembled WGS sequence"/>
</dbReference>
<evidence type="ECO:0000259" key="9">
    <source>
        <dbReference type="SMART" id="SM00965"/>
    </source>
</evidence>
<dbReference type="PANTHER" id="PTHR30069:SF29">
    <property type="entry name" value="HEMOGLOBIN AND HEMOGLOBIN-HAPTOGLOBIN-BINDING PROTEIN 1-RELATED"/>
    <property type="match status" value="1"/>
</dbReference>
<comment type="caution">
    <text evidence="10">The sequence shown here is derived from an EMBL/GenBank/DDBJ whole genome shotgun (WGS) entry which is preliminary data.</text>
</comment>
<keyword evidence="3" id="KW-1134">Transmembrane beta strand</keyword>
<dbReference type="EMBL" id="UGTJ01000001">
    <property type="protein sequence ID" value="SUB80630.1"/>
    <property type="molecule type" value="Genomic_DNA"/>
</dbReference>
<dbReference type="InterPro" id="IPR039426">
    <property type="entry name" value="TonB-dep_rcpt-like"/>
</dbReference>
<dbReference type="PANTHER" id="PTHR30069">
    <property type="entry name" value="TONB-DEPENDENT OUTER MEMBRANE RECEPTOR"/>
    <property type="match status" value="1"/>
</dbReference>
<keyword evidence="10" id="KW-0675">Receptor</keyword>
<reference evidence="10 11" key="1">
    <citation type="submission" date="2018-06" db="EMBL/GenBank/DDBJ databases">
        <authorList>
            <consortium name="Pathogen Informatics"/>
            <person name="Doyle S."/>
        </authorList>
    </citation>
    <scope>NUCLEOTIDE SEQUENCE [LARGE SCALE GENOMIC DNA]</scope>
    <source>
        <strain evidence="10 11">NCTC13063</strain>
    </source>
</reference>
<dbReference type="GO" id="GO:0044718">
    <property type="term" value="P:siderophore transmembrane transport"/>
    <property type="evidence" value="ECO:0007669"/>
    <property type="project" value="TreeGrafter"/>
</dbReference>
<dbReference type="GO" id="GO:0015344">
    <property type="term" value="F:siderophore uptake transmembrane transporter activity"/>
    <property type="evidence" value="ECO:0007669"/>
    <property type="project" value="TreeGrafter"/>
</dbReference>
<keyword evidence="7" id="KW-0998">Cell outer membrane</keyword>
<name>A0AAQ1UJQ2_9BACT</name>
<feature type="domain" description="Secretin/TonB short N-terminal" evidence="9">
    <location>
        <begin position="45"/>
        <end position="96"/>
    </location>
</feature>
<dbReference type="Gene3D" id="3.55.50.30">
    <property type="match status" value="1"/>
</dbReference>
<sequence length="880" mass="101041">MKAALRYILLALLMLLPALWATAATGKSAPTVKQQMEWLHRERGLNFVYDARLNVNRPYRGPRIDRMTVEQALQTLFDGTGIEYRREGNYVMLKEKAAPPEPKAATRRRHTVSGYVRDSAGETLINATVYDCTGGAGTTTNEYGFFSLTLPEGPHRLRFSYIGFEDHEEELTLEGNIHRDVRLTPNARLAEVVVTGDLNSPLLTTQTGKRSLTAGELNTGYALLSSPDVVKTLQRTSGVCEGMELMSGMYVHGGDNDENLFLMDGSPLYQINHTMGLFSAFNTDMVKNIDFYKSGFPARYSGRLSSVVDVRTNDGDMQRSHGSYRIGLLDGSLHLEGPIKRGTTSYNIGLRRSWIDLLTRPIFALVNHGKDDERYTLNYFFHDLNAKVTHIFNDRSRIYLSLYSGEDKLKVTENFKWSNETAGISTEDNDLTRFKWGNFNAALNWNYLFSPRLFANFTAVYTHNRARYESREESAYHHNDGSKGYSHHLQHSYRSTISDVGYRATFDFRPTPRHHISFGHDYTLHRFRPQTSSMFNSFGVGSSLDTLSSKGSNRHTSHEINLYVEDEMTASDRLSVNIGVNANLFGIGRKAFRSADPRMAVKYQAGRQWSVKGSFTMMTQNVHKISNSILDLPTDYWVPTTERLRPMRSWQLAAGIYAQPVRRWTFSLEGYYKESRHLLQYSSWTGIEPPAEEWDRHVMDGRGRFYGTEFDAHYRGARLTMDFAYTLSWNKRYYGQLLDRWFYDKFDNRHKLSINAQYRMGKGIYAYAGWTCHSGNRMTLPTHYTALPSLGEAMAGEALLYTEPNNFRLPAYHRLDIGCDFHHTTRRGHERIWNVSLYNAYCHLNSLWVTANYDTEQKCIRLKNHAYIPIVPSFSYTFKF</sequence>
<keyword evidence="4" id="KW-0812">Transmembrane</keyword>
<evidence type="ECO:0000256" key="1">
    <source>
        <dbReference type="ARBA" id="ARBA00004571"/>
    </source>
</evidence>
<evidence type="ECO:0000256" key="8">
    <source>
        <dbReference type="SAM" id="SignalP"/>
    </source>
</evidence>
<evidence type="ECO:0000256" key="4">
    <source>
        <dbReference type="ARBA" id="ARBA00022692"/>
    </source>
</evidence>
<dbReference type="InterPro" id="IPR036942">
    <property type="entry name" value="Beta-barrel_TonB_sf"/>
</dbReference>
<dbReference type="InterPro" id="IPR008969">
    <property type="entry name" value="CarboxyPept-like_regulatory"/>
</dbReference>
<dbReference type="Pfam" id="PF13715">
    <property type="entry name" value="CarbopepD_reg_2"/>
    <property type="match status" value="1"/>
</dbReference>
<comment type="subcellular location">
    <subcellularLocation>
        <location evidence="1">Cell outer membrane</location>
        <topology evidence="1">Multi-pass membrane protein</topology>
    </subcellularLocation>
</comment>